<comment type="cofactor">
    <cofactor evidence="2 10">
        <name>NAD(+)</name>
        <dbReference type="ChEBI" id="CHEBI:57540"/>
    </cofactor>
</comment>
<keyword evidence="10" id="KW-0119">Carbohydrate metabolism</keyword>
<dbReference type="Gene3D" id="3.40.50.720">
    <property type="entry name" value="NAD(P)-binding Rossmann-like Domain"/>
    <property type="match status" value="1"/>
</dbReference>
<dbReference type="GO" id="GO:0005829">
    <property type="term" value="C:cytosol"/>
    <property type="evidence" value="ECO:0007669"/>
    <property type="project" value="TreeGrafter"/>
</dbReference>
<dbReference type="PANTHER" id="PTHR43725:SF47">
    <property type="entry name" value="UDP-GLUCOSE 4-EPIMERASE"/>
    <property type="match status" value="1"/>
</dbReference>
<dbReference type="RefSeq" id="WP_007320623.1">
    <property type="nucleotide sequence ID" value="NZ_BAEE01000012.1"/>
</dbReference>
<gene>
    <name evidence="12" type="primary">galE</name>
    <name evidence="12" type="ORF">GOARA_012_00960</name>
</gene>
<dbReference type="STRING" id="1073574.GOARA_012_00960"/>
<accession>G7GY71</accession>
<dbReference type="PANTHER" id="PTHR43725">
    <property type="entry name" value="UDP-GLUCOSE 4-EPIMERASE"/>
    <property type="match status" value="1"/>
</dbReference>
<proteinExistence type="inferred from homology"/>
<evidence type="ECO:0000256" key="2">
    <source>
        <dbReference type="ARBA" id="ARBA00001911"/>
    </source>
</evidence>
<dbReference type="InterPro" id="IPR001509">
    <property type="entry name" value="Epimerase_deHydtase"/>
</dbReference>
<keyword evidence="9 10" id="KW-0413">Isomerase</keyword>
<organism evidence="12 13">
    <name type="scientific">Gordonia araii NBRC 100433</name>
    <dbReference type="NCBI Taxonomy" id="1073574"/>
    <lineage>
        <taxon>Bacteria</taxon>
        <taxon>Bacillati</taxon>
        <taxon>Actinomycetota</taxon>
        <taxon>Actinomycetes</taxon>
        <taxon>Mycobacteriales</taxon>
        <taxon>Gordoniaceae</taxon>
        <taxon>Gordonia</taxon>
    </lineage>
</organism>
<evidence type="ECO:0000313" key="13">
    <source>
        <dbReference type="Proteomes" id="UP000035088"/>
    </source>
</evidence>
<evidence type="ECO:0000256" key="6">
    <source>
        <dbReference type="ARBA" id="ARBA00018569"/>
    </source>
</evidence>
<evidence type="ECO:0000256" key="7">
    <source>
        <dbReference type="ARBA" id="ARBA00023027"/>
    </source>
</evidence>
<comment type="pathway">
    <text evidence="3 10">Carbohydrate metabolism; galactose metabolism.</text>
</comment>
<evidence type="ECO:0000259" key="11">
    <source>
        <dbReference type="Pfam" id="PF01370"/>
    </source>
</evidence>
<reference evidence="12 13" key="1">
    <citation type="submission" date="2011-11" db="EMBL/GenBank/DDBJ databases">
        <title>Whole genome shotgun sequence of Gordonia araii NBRC 100433.</title>
        <authorList>
            <person name="Yoshida Y."/>
            <person name="Hosoyama A."/>
            <person name="Tsuchikane K."/>
            <person name="Katsumata H."/>
            <person name="Yamazaki S."/>
            <person name="Fujita N."/>
        </authorList>
    </citation>
    <scope>NUCLEOTIDE SEQUENCE [LARGE SCALE GENOMIC DNA]</scope>
    <source>
        <strain evidence="12 13">NBRC 100433</strain>
    </source>
</reference>
<comment type="catalytic activity">
    <reaction evidence="1 10">
        <text>UDP-alpha-D-glucose = UDP-alpha-D-galactose</text>
        <dbReference type="Rhea" id="RHEA:22168"/>
        <dbReference type="ChEBI" id="CHEBI:58885"/>
        <dbReference type="ChEBI" id="CHEBI:66914"/>
        <dbReference type="EC" id="5.1.3.2"/>
    </reaction>
</comment>
<dbReference type="CDD" id="cd05247">
    <property type="entry name" value="UDP_G4E_1_SDR_e"/>
    <property type="match status" value="1"/>
</dbReference>
<comment type="similarity">
    <text evidence="4 10">Belongs to the NAD(P)-dependent epimerase/dehydratase family.</text>
</comment>
<dbReference type="NCBIfam" id="TIGR01179">
    <property type="entry name" value="galE"/>
    <property type="match status" value="1"/>
</dbReference>
<dbReference type="InterPro" id="IPR005886">
    <property type="entry name" value="UDP_G4E"/>
</dbReference>
<dbReference type="Gene3D" id="3.90.25.10">
    <property type="entry name" value="UDP-galactose 4-epimerase, domain 1"/>
    <property type="match status" value="1"/>
</dbReference>
<sequence length="342" mass="37305">MRVLLTGGAGYIGAHTAVELVAAGHEAVIFDDFSCSSPVAVERINEITGTQVPFREIDVADAEAVRAGIEETGPFDAIIHLAARKAIGESVTMPLEYYGNNVGSTLVMLGAMRDHGIGTFLFSGTGTVYTHQEDLPFVETSRTGLDLPNPYSKSKRICEEIMRDFALTDPDKQLIGLRYFNPIGAHESGLIGEDPQGIPNNLMPIVARVAAGILPQMSVFGRDYDTPDGTALRDYIHVVDLARGHLAAIEHAEPGMHFYNLGTGRPSSVLELIAAFEEASGQEIVAVDAPRRPGDAQATYCLPDQAEAKLRWRTQYDIGRACRDYWRWQQRNPNGYRSADVG</sequence>
<comment type="caution">
    <text evidence="12">The sequence shown here is derived from an EMBL/GenBank/DDBJ whole genome shotgun (WGS) entry which is preliminary data.</text>
</comment>
<evidence type="ECO:0000256" key="4">
    <source>
        <dbReference type="ARBA" id="ARBA00007637"/>
    </source>
</evidence>
<keyword evidence="7 10" id="KW-0520">NAD</keyword>
<dbReference type="Proteomes" id="UP000035088">
    <property type="component" value="Unassembled WGS sequence"/>
</dbReference>
<dbReference type="EMBL" id="BAEE01000012">
    <property type="protein sequence ID" value="GAB08546.1"/>
    <property type="molecule type" value="Genomic_DNA"/>
</dbReference>
<name>G7GY71_9ACTN</name>
<dbReference type="GO" id="GO:0003978">
    <property type="term" value="F:UDP-glucose 4-epimerase activity"/>
    <property type="evidence" value="ECO:0007669"/>
    <property type="project" value="UniProtKB-UniRule"/>
</dbReference>
<keyword evidence="8" id="KW-0299">Galactose metabolism</keyword>
<evidence type="ECO:0000256" key="10">
    <source>
        <dbReference type="RuleBase" id="RU366046"/>
    </source>
</evidence>
<protein>
    <recommendedName>
        <fullName evidence="6 10">UDP-glucose 4-epimerase</fullName>
        <ecNumber evidence="5 10">5.1.3.2</ecNumber>
    </recommendedName>
</protein>
<dbReference type="SUPFAM" id="SSF51735">
    <property type="entry name" value="NAD(P)-binding Rossmann-fold domains"/>
    <property type="match status" value="1"/>
</dbReference>
<evidence type="ECO:0000256" key="5">
    <source>
        <dbReference type="ARBA" id="ARBA00013189"/>
    </source>
</evidence>
<dbReference type="Pfam" id="PF01370">
    <property type="entry name" value="Epimerase"/>
    <property type="match status" value="1"/>
</dbReference>
<dbReference type="GO" id="GO:0006012">
    <property type="term" value="P:galactose metabolic process"/>
    <property type="evidence" value="ECO:0007669"/>
    <property type="project" value="UniProtKB-UniPathway"/>
</dbReference>
<comment type="subunit">
    <text evidence="10">Homodimer.</text>
</comment>
<evidence type="ECO:0000256" key="8">
    <source>
        <dbReference type="ARBA" id="ARBA00023144"/>
    </source>
</evidence>
<dbReference type="EC" id="5.1.3.2" evidence="5 10"/>
<feature type="domain" description="NAD-dependent epimerase/dehydratase" evidence="11">
    <location>
        <begin position="3"/>
        <end position="262"/>
    </location>
</feature>
<dbReference type="UniPathway" id="UPA00214"/>
<evidence type="ECO:0000256" key="1">
    <source>
        <dbReference type="ARBA" id="ARBA00000083"/>
    </source>
</evidence>
<evidence type="ECO:0000256" key="9">
    <source>
        <dbReference type="ARBA" id="ARBA00023235"/>
    </source>
</evidence>
<evidence type="ECO:0000256" key="3">
    <source>
        <dbReference type="ARBA" id="ARBA00004947"/>
    </source>
</evidence>
<keyword evidence="13" id="KW-1185">Reference proteome</keyword>
<dbReference type="InterPro" id="IPR036291">
    <property type="entry name" value="NAD(P)-bd_dom_sf"/>
</dbReference>
<dbReference type="AlphaFoldDB" id="G7GY71"/>
<evidence type="ECO:0000313" key="12">
    <source>
        <dbReference type="EMBL" id="GAB08546.1"/>
    </source>
</evidence>
<dbReference type="OrthoDB" id="9801785at2"/>